<dbReference type="InterPro" id="IPR006225">
    <property type="entry name" value="PsdUridine_synth_RluC/D"/>
</dbReference>
<dbReference type="InterPro" id="IPR020103">
    <property type="entry name" value="PsdUridine_synth_cat_dom_sf"/>
</dbReference>
<keyword evidence="3 5" id="KW-0413">Isomerase</keyword>
<dbReference type="InterPro" id="IPR006224">
    <property type="entry name" value="PsdUridine_synth_RluA-like_CS"/>
</dbReference>
<dbReference type="InterPro" id="IPR050188">
    <property type="entry name" value="RluA_PseudoU_synthase"/>
</dbReference>
<dbReference type="Proteomes" id="UP001595733">
    <property type="component" value="Unassembled WGS sequence"/>
</dbReference>
<dbReference type="NCBIfam" id="TIGR00005">
    <property type="entry name" value="rluA_subfam"/>
    <property type="match status" value="1"/>
</dbReference>
<dbReference type="RefSeq" id="WP_378139233.1">
    <property type="nucleotide sequence ID" value="NZ_JBHSEF010000008.1"/>
</dbReference>
<dbReference type="Pfam" id="PF00849">
    <property type="entry name" value="PseudoU_synth_2"/>
    <property type="match status" value="1"/>
</dbReference>
<evidence type="ECO:0000256" key="3">
    <source>
        <dbReference type="RuleBase" id="RU362028"/>
    </source>
</evidence>
<dbReference type="Gene3D" id="3.30.2350.10">
    <property type="entry name" value="Pseudouridine synthase"/>
    <property type="match status" value="1"/>
</dbReference>
<keyword evidence="6" id="KW-1185">Reference proteome</keyword>
<dbReference type="PANTHER" id="PTHR21600:SF35">
    <property type="entry name" value="PSEUDOURIDINE SYNTHASE"/>
    <property type="match status" value="1"/>
</dbReference>
<dbReference type="EC" id="5.4.99.-" evidence="3"/>
<comment type="caution">
    <text evidence="5">The sequence shown here is derived from an EMBL/GenBank/DDBJ whole genome shotgun (WGS) entry which is preliminary data.</text>
</comment>
<accession>A0ABV8UQS4</accession>
<comment type="catalytic activity">
    <reaction evidence="1 3">
        <text>a uridine in RNA = a pseudouridine in RNA</text>
        <dbReference type="Rhea" id="RHEA:48348"/>
        <dbReference type="Rhea" id="RHEA-COMP:12068"/>
        <dbReference type="Rhea" id="RHEA-COMP:12069"/>
        <dbReference type="ChEBI" id="CHEBI:65314"/>
        <dbReference type="ChEBI" id="CHEBI:65315"/>
    </reaction>
</comment>
<dbReference type="CDD" id="cd02869">
    <property type="entry name" value="PseudoU_synth_RluA_like"/>
    <property type="match status" value="1"/>
</dbReference>
<dbReference type="EMBL" id="JBHSEF010000008">
    <property type="protein sequence ID" value="MFC4353642.1"/>
    <property type="molecule type" value="Genomic_DNA"/>
</dbReference>
<gene>
    <name evidence="5" type="ORF">ACFO0S_01015</name>
</gene>
<dbReference type="PROSITE" id="PS01129">
    <property type="entry name" value="PSI_RLU"/>
    <property type="match status" value="1"/>
</dbReference>
<dbReference type="PANTHER" id="PTHR21600">
    <property type="entry name" value="MITOCHONDRIAL RNA PSEUDOURIDINE SYNTHASE"/>
    <property type="match status" value="1"/>
</dbReference>
<dbReference type="InterPro" id="IPR006145">
    <property type="entry name" value="PsdUridine_synth_RsuA/RluA"/>
</dbReference>
<evidence type="ECO:0000313" key="6">
    <source>
        <dbReference type="Proteomes" id="UP001595733"/>
    </source>
</evidence>
<evidence type="ECO:0000313" key="5">
    <source>
        <dbReference type="EMBL" id="MFC4353642.1"/>
    </source>
</evidence>
<name>A0ABV8UQS4_9BACL</name>
<proteinExistence type="inferred from homology"/>
<evidence type="ECO:0000259" key="4">
    <source>
        <dbReference type="Pfam" id="PF00849"/>
    </source>
</evidence>
<evidence type="ECO:0000256" key="1">
    <source>
        <dbReference type="ARBA" id="ARBA00000073"/>
    </source>
</evidence>
<protein>
    <recommendedName>
        <fullName evidence="3">Pseudouridine synthase</fullName>
        <ecNumber evidence="3">5.4.99.-</ecNumber>
    </recommendedName>
</protein>
<feature type="domain" description="Pseudouridine synthase RsuA/RluA-like" evidence="4">
    <location>
        <begin position="97"/>
        <end position="250"/>
    </location>
</feature>
<comment type="similarity">
    <text evidence="2 3">Belongs to the pseudouridine synthase RluA family.</text>
</comment>
<dbReference type="SUPFAM" id="SSF55120">
    <property type="entry name" value="Pseudouridine synthase"/>
    <property type="match status" value="1"/>
</dbReference>
<organism evidence="5 6">
    <name type="scientific">Chryseomicrobium palamuruense</name>
    <dbReference type="NCBI Taxonomy" id="682973"/>
    <lineage>
        <taxon>Bacteria</taxon>
        <taxon>Bacillati</taxon>
        <taxon>Bacillota</taxon>
        <taxon>Bacilli</taxon>
        <taxon>Bacillales</taxon>
        <taxon>Caryophanaceae</taxon>
        <taxon>Chryseomicrobium</taxon>
    </lineage>
</organism>
<comment type="function">
    <text evidence="3">Responsible for synthesis of pseudouridine from uracil.</text>
</comment>
<sequence length="315" mass="35975">MIHSSIRIMKNNFEFRLVHRGPDQLLREVVRQAGISKRALTDIKFQGGTLLVNGQEHTVRKRITDGDVVTIVFPPEKMSDGLITVNKPLVIVYEDDHLLIVDKPPGLPSIPSKDHPHDSLANRIAGYYIKKEYLATVHMVTRLDRDTSGLVLVAKHRHAHHQLSLQLQNHRIDKRYYAVVEGHVKKETDVLIAPIARKGDSIIERHVSPDGKFAKTEYRVKMRLSGDFQATLVDIKLWTGRTHQIRVHMAYMGHPLLGDDLYGGSMKWLNRQALHAYSLMFQHPLTLETCLFTSPFPPDIENVVKGGYFHGRREN</sequence>
<reference evidence="6" key="1">
    <citation type="journal article" date="2019" name="Int. J. Syst. Evol. Microbiol.">
        <title>The Global Catalogue of Microorganisms (GCM) 10K type strain sequencing project: providing services to taxonomists for standard genome sequencing and annotation.</title>
        <authorList>
            <consortium name="The Broad Institute Genomics Platform"/>
            <consortium name="The Broad Institute Genome Sequencing Center for Infectious Disease"/>
            <person name="Wu L."/>
            <person name="Ma J."/>
        </authorList>
    </citation>
    <scope>NUCLEOTIDE SEQUENCE [LARGE SCALE GENOMIC DNA]</scope>
    <source>
        <strain evidence="6">CCUG 50353</strain>
    </source>
</reference>
<dbReference type="GO" id="GO:0016853">
    <property type="term" value="F:isomerase activity"/>
    <property type="evidence" value="ECO:0007669"/>
    <property type="project" value="UniProtKB-KW"/>
</dbReference>
<evidence type="ECO:0000256" key="2">
    <source>
        <dbReference type="ARBA" id="ARBA00010876"/>
    </source>
</evidence>